<sequence length="198" mass="21973">MNDCMKNIYKTLSTLCMLFLSLSVFSQIGVYNEAPDASSTLDIKSTDRGVMIPRLTTTQKQAISAPAHSLLVYDTDQNCISQNVGTETVPEWKCLTGFGHYFFYMPSINIPTVTKGVATTIDLFDIYQSQYASPASASLGAPASIPKYLAATDLYYYITYHDPTLIRINSISNGGVMNYTVLRKANYDSYMNIVFVVK</sequence>
<evidence type="ECO:0000313" key="2">
    <source>
        <dbReference type="EMBL" id="SHE82689.1"/>
    </source>
</evidence>
<accession>A0A1M4WN63</accession>
<feature type="signal peptide" evidence="1">
    <location>
        <begin position="1"/>
        <end position="26"/>
    </location>
</feature>
<gene>
    <name evidence="2" type="ORF">SAMN05444362_102270</name>
</gene>
<evidence type="ECO:0000313" key="3">
    <source>
        <dbReference type="Proteomes" id="UP000184480"/>
    </source>
</evidence>
<dbReference type="STRING" id="1346286.SAMN05444362_102270"/>
<dbReference type="Proteomes" id="UP000184480">
    <property type="component" value="Unassembled WGS sequence"/>
</dbReference>
<evidence type="ECO:0008006" key="4">
    <source>
        <dbReference type="Google" id="ProtNLM"/>
    </source>
</evidence>
<keyword evidence="1" id="KW-0732">Signal</keyword>
<dbReference type="AlphaFoldDB" id="A0A1M4WN63"/>
<protein>
    <recommendedName>
        <fullName evidence="4">HmuY protein</fullName>
    </recommendedName>
</protein>
<evidence type="ECO:0000256" key="1">
    <source>
        <dbReference type="SAM" id="SignalP"/>
    </source>
</evidence>
<proteinExistence type="predicted"/>
<organism evidence="2 3">
    <name type="scientific">Dysgonomonas macrotermitis</name>
    <dbReference type="NCBI Taxonomy" id="1346286"/>
    <lineage>
        <taxon>Bacteria</taxon>
        <taxon>Pseudomonadati</taxon>
        <taxon>Bacteroidota</taxon>
        <taxon>Bacteroidia</taxon>
        <taxon>Bacteroidales</taxon>
        <taxon>Dysgonomonadaceae</taxon>
        <taxon>Dysgonomonas</taxon>
    </lineage>
</organism>
<name>A0A1M4WN63_9BACT</name>
<reference evidence="3" key="1">
    <citation type="submission" date="2016-11" db="EMBL/GenBank/DDBJ databases">
        <authorList>
            <person name="Varghese N."/>
            <person name="Submissions S."/>
        </authorList>
    </citation>
    <scope>NUCLEOTIDE SEQUENCE [LARGE SCALE GENOMIC DNA]</scope>
    <source>
        <strain evidence="3">DSM 27370</strain>
    </source>
</reference>
<dbReference type="EMBL" id="FQUC01000002">
    <property type="protein sequence ID" value="SHE82689.1"/>
    <property type="molecule type" value="Genomic_DNA"/>
</dbReference>
<keyword evidence="3" id="KW-1185">Reference proteome</keyword>
<feature type="chain" id="PRO_5009908146" description="HmuY protein" evidence="1">
    <location>
        <begin position="27"/>
        <end position="198"/>
    </location>
</feature>